<dbReference type="CDD" id="cd06278">
    <property type="entry name" value="PBP1_LacI-like"/>
    <property type="match status" value="1"/>
</dbReference>
<comment type="caution">
    <text evidence="6">The sequence shown here is derived from an EMBL/GenBank/DDBJ whole genome shotgun (WGS) entry which is preliminary data.</text>
</comment>
<dbReference type="Gene3D" id="1.10.260.40">
    <property type="entry name" value="lambda repressor-like DNA-binding domains"/>
    <property type="match status" value="1"/>
</dbReference>
<reference evidence="6 7" key="1">
    <citation type="submission" date="2018-01" db="EMBL/GenBank/DDBJ databases">
        <title>The draft genome sequence of Cohaesibacter sp. H1304.</title>
        <authorList>
            <person name="Wang N.-N."/>
            <person name="Du Z.-J."/>
        </authorList>
    </citation>
    <scope>NUCLEOTIDE SEQUENCE [LARGE SCALE GENOMIC DNA]</scope>
    <source>
        <strain evidence="6 7">H1304</strain>
    </source>
</reference>
<dbReference type="InterPro" id="IPR000843">
    <property type="entry name" value="HTH_LacI"/>
</dbReference>
<sequence length="343" mass="36500">MSGNGTSKPSTLTQRRPRRVTASDVAKAAGVSRSAVSRAFTDGAYLDDAKRTLIKSTALQLGYQPNALAASLQGNRTNLVGIIAGDLGNHYDSEFVAQLVSGLNAANKWPLVLGGSEAVTEEAIRSVLHFPLDVLIVRGGSIQASLIDDCAKLNIPVIFSGHVVDAPNTDCVSCRNAMGTALATELLIAKGRRAFGYVGGPPSRTSQTERLTGVTSQLQKHGLELVAHRHADFTFEGGSLCAQELLAAYALDAIICANDAMALGVLSAARIIDKTAVPRDLSVIGFDDIAMACWPDFNLTTIRNPIEQTVSEILRLLEARLEDPDKAKEVSMIDPILIERGTH</sequence>
<dbReference type="EMBL" id="PKUQ01000008">
    <property type="protein sequence ID" value="PLW78400.1"/>
    <property type="molecule type" value="Genomic_DNA"/>
</dbReference>
<evidence type="ECO:0000259" key="5">
    <source>
        <dbReference type="PROSITE" id="PS50932"/>
    </source>
</evidence>
<dbReference type="InterPro" id="IPR010982">
    <property type="entry name" value="Lambda_DNA-bd_dom_sf"/>
</dbReference>
<dbReference type="InterPro" id="IPR046335">
    <property type="entry name" value="LacI/GalR-like_sensor"/>
</dbReference>
<protein>
    <submittedName>
        <fullName evidence="6">Transcriptional regulator</fullName>
    </submittedName>
</protein>
<proteinExistence type="predicted"/>
<dbReference type="InterPro" id="IPR028082">
    <property type="entry name" value="Peripla_BP_I"/>
</dbReference>
<dbReference type="PANTHER" id="PTHR30146">
    <property type="entry name" value="LACI-RELATED TRANSCRIPTIONAL REPRESSOR"/>
    <property type="match status" value="1"/>
</dbReference>
<dbReference type="SMART" id="SM00354">
    <property type="entry name" value="HTH_LACI"/>
    <property type="match status" value="1"/>
</dbReference>
<feature type="region of interest" description="Disordered" evidence="4">
    <location>
        <begin position="1"/>
        <end position="26"/>
    </location>
</feature>
<dbReference type="CDD" id="cd01392">
    <property type="entry name" value="HTH_LacI"/>
    <property type="match status" value="1"/>
</dbReference>
<evidence type="ECO:0000256" key="2">
    <source>
        <dbReference type="ARBA" id="ARBA00023125"/>
    </source>
</evidence>
<dbReference type="PANTHER" id="PTHR30146:SF153">
    <property type="entry name" value="LACTOSE OPERON REPRESSOR"/>
    <property type="match status" value="1"/>
</dbReference>
<dbReference type="Pfam" id="PF13377">
    <property type="entry name" value="Peripla_BP_3"/>
    <property type="match status" value="1"/>
</dbReference>
<keyword evidence="3" id="KW-0804">Transcription</keyword>
<name>A0A2N5XV97_9HYPH</name>
<accession>A0A2N5XV97</accession>
<feature type="domain" description="HTH lacI-type" evidence="5">
    <location>
        <begin position="20"/>
        <end position="74"/>
    </location>
</feature>
<evidence type="ECO:0000256" key="4">
    <source>
        <dbReference type="SAM" id="MobiDB-lite"/>
    </source>
</evidence>
<dbReference type="SUPFAM" id="SSF53822">
    <property type="entry name" value="Periplasmic binding protein-like I"/>
    <property type="match status" value="1"/>
</dbReference>
<evidence type="ECO:0000256" key="1">
    <source>
        <dbReference type="ARBA" id="ARBA00023015"/>
    </source>
</evidence>
<keyword evidence="2" id="KW-0238">DNA-binding</keyword>
<dbReference type="Pfam" id="PF00356">
    <property type="entry name" value="LacI"/>
    <property type="match status" value="1"/>
</dbReference>
<keyword evidence="1" id="KW-0805">Transcription regulation</keyword>
<dbReference type="AlphaFoldDB" id="A0A2N5XV97"/>
<feature type="compositionally biased region" description="Polar residues" evidence="4">
    <location>
        <begin position="1"/>
        <end position="14"/>
    </location>
</feature>
<dbReference type="SUPFAM" id="SSF47413">
    <property type="entry name" value="lambda repressor-like DNA-binding domains"/>
    <property type="match status" value="1"/>
</dbReference>
<evidence type="ECO:0000313" key="6">
    <source>
        <dbReference type="EMBL" id="PLW78400.1"/>
    </source>
</evidence>
<dbReference type="GO" id="GO:0003700">
    <property type="term" value="F:DNA-binding transcription factor activity"/>
    <property type="evidence" value="ECO:0007669"/>
    <property type="project" value="TreeGrafter"/>
</dbReference>
<evidence type="ECO:0000313" key="7">
    <source>
        <dbReference type="Proteomes" id="UP000234881"/>
    </source>
</evidence>
<dbReference type="Proteomes" id="UP000234881">
    <property type="component" value="Unassembled WGS sequence"/>
</dbReference>
<dbReference type="OrthoDB" id="9772505at2"/>
<organism evidence="6 7">
    <name type="scientific">Cohaesibacter celericrescens</name>
    <dbReference type="NCBI Taxonomy" id="2067669"/>
    <lineage>
        <taxon>Bacteria</taxon>
        <taxon>Pseudomonadati</taxon>
        <taxon>Pseudomonadota</taxon>
        <taxon>Alphaproteobacteria</taxon>
        <taxon>Hyphomicrobiales</taxon>
        <taxon>Cohaesibacteraceae</taxon>
    </lineage>
</organism>
<dbReference type="PROSITE" id="PS50932">
    <property type="entry name" value="HTH_LACI_2"/>
    <property type="match status" value="1"/>
</dbReference>
<dbReference type="GO" id="GO:0000976">
    <property type="term" value="F:transcription cis-regulatory region binding"/>
    <property type="evidence" value="ECO:0007669"/>
    <property type="project" value="TreeGrafter"/>
</dbReference>
<keyword evidence="7" id="KW-1185">Reference proteome</keyword>
<dbReference type="Gene3D" id="3.40.50.2300">
    <property type="match status" value="2"/>
</dbReference>
<gene>
    <name evidence="6" type="ORF">C0081_04715</name>
</gene>
<evidence type="ECO:0000256" key="3">
    <source>
        <dbReference type="ARBA" id="ARBA00023163"/>
    </source>
</evidence>